<reference evidence="2" key="2">
    <citation type="submission" date="2016-06" db="EMBL/GenBank/DDBJ databases">
        <title>The genome of a short-lived fish provides insights into sex chromosome evolution and the genetic control of aging.</title>
        <authorList>
            <person name="Reichwald K."/>
            <person name="Felder M."/>
            <person name="Petzold A."/>
            <person name="Koch P."/>
            <person name="Groth M."/>
            <person name="Platzer M."/>
        </authorList>
    </citation>
    <scope>NUCLEOTIDE SEQUENCE</scope>
    <source>
        <tissue evidence="2">Brain</tissue>
    </source>
</reference>
<organism evidence="2">
    <name type="scientific">Nothobranchius kadleci</name>
    <name type="common">African annual killifish</name>
    <dbReference type="NCBI Taxonomy" id="1051664"/>
    <lineage>
        <taxon>Eukaryota</taxon>
        <taxon>Metazoa</taxon>
        <taxon>Chordata</taxon>
        <taxon>Craniata</taxon>
        <taxon>Vertebrata</taxon>
        <taxon>Euteleostomi</taxon>
        <taxon>Actinopterygii</taxon>
        <taxon>Neopterygii</taxon>
        <taxon>Teleostei</taxon>
        <taxon>Neoteleostei</taxon>
        <taxon>Acanthomorphata</taxon>
        <taxon>Ovalentaria</taxon>
        <taxon>Atherinomorphae</taxon>
        <taxon>Cyprinodontiformes</taxon>
        <taxon>Nothobranchiidae</taxon>
        <taxon>Nothobranchius</taxon>
    </lineage>
</organism>
<evidence type="ECO:0000256" key="1">
    <source>
        <dbReference type="SAM" id="MobiDB-lite"/>
    </source>
</evidence>
<proteinExistence type="predicted"/>
<accession>A0A1A8CLI6</accession>
<feature type="non-terminal residue" evidence="2">
    <location>
        <position position="1"/>
    </location>
</feature>
<dbReference type="AlphaFoldDB" id="A0A1A8CLI6"/>
<feature type="non-terminal residue" evidence="2">
    <location>
        <position position="30"/>
    </location>
</feature>
<reference evidence="2" key="1">
    <citation type="submission" date="2016-05" db="EMBL/GenBank/DDBJ databases">
        <authorList>
            <person name="Lavstsen T."/>
            <person name="Jespersen J.S."/>
        </authorList>
    </citation>
    <scope>NUCLEOTIDE SEQUENCE</scope>
    <source>
        <tissue evidence="2">Brain</tissue>
    </source>
</reference>
<gene>
    <name evidence="2" type="primary">RSBN1L</name>
</gene>
<dbReference type="EMBL" id="HADZ01016663">
    <property type="protein sequence ID" value="SBP80604.1"/>
    <property type="molecule type" value="Transcribed_RNA"/>
</dbReference>
<evidence type="ECO:0000313" key="2">
    <source>
        <dbReference type="EMBL" id="SBP80604.1"/>
    </source>
</evidence>
<feature type="region of interest" description="Disordered" evidence="1">
    <location>
        <begin position="1"/>
        <end position="30"/>
    </location>
</feature>
<protein>
    <submittedName>
        <fullName evidence="2">Round spermatid basic protein 1-like</fullName>
    </submittedName>
</protein>
<name>A0A1A8CLI6_NOTKA</name>
<sequence>TGFSSPSSSPFLLTASPSPTSPSASILSYV</sequence>